<feature type="compositionally biased region" description="Polar residues" evidence="1">
    <location>
        <begin position="450"/>
        <end position="489"/>
    </location>
</feature>
<dbReference type="Proteomes" id="UP000076798">
    <property type="component" value="Unassembled WGS sequence"/>
</dbReference>
<feature type="region of interest" description="Disordered" evidence="1">
    <location>
        <begin position="351"/>
        <end position="370"/>
    </location>
</feature>
<feature type="region of interest" description="Disordered" evidence="1">
    <location>
        <begin position="1"/>
        <end position="198"/>
    </location>
</feature>
<evidence type="ECO:0000313" key="3">
    <source>
        <dbReference type="Proteomes" id="UP000076798"/>
    </source>
</evidence>
<organism evidence="2 3">
    <name type="scientific">Sistotremastrum suecicum HHB10207 ss-3</name>
    <dbReference type="NCBI Taxonomy" id="1314776"/>
    <lineage>
        <taxon>Eukaryota</taxon>
        <taxon>Fungi</taxon>
        <taxon>Dikarya</taxon>
        <taxon>Basidiomycota</taxon>
        <taxon>Agaricomycotina</taxon>
        <taxon>Agaricomycetes</taxon>
        <taxon>Sistotremastrales</taxon>
        <taxon>Sistotremastraceae</taxon>
        <taxon>Sistotremastrum</taxon>
    </lineage>
</organism>
<dbReference type="EMBL" id="KV428267">
    <property type="protein sequence ID" value="KZT33095.1"/>
    <property type="molecule type" value="Genomic_DNA"/>
</dbReference>
<accession>A0A165YCF6</accession>
<dbReference type="OrthoDB" id="3224221at2759"/>
<feature type="compositionally biased region" description="Polar residues" evidence="1">
    <location>
        <begin position="500"/>
        <end position="510"/>
    </location>
</feature>
<feature type="compositionally biased region" description="Polar residues" evidence="1">
    <location>
        <begin position="121"/>
        <end position="132"/>
    </location>
</feature>
<feature type="compositionally biased region" description="Polar residues" evidence="1">
    <location>
        <begin position="40"/>
        <end position="69"/>
    </location>
</feature>
<evidence type="ECO:0000313" key="2">
    <source>
        <dbReference type="EMBL" id="KZT33095.1"/>
    </source>
</evidence>
<feature type="compositionally biased region" description="Acidic residues" evidence="1">
    <location>
        <begin position="173"/>
        <end position="195"/>
    </location>
</feature>
<feature type="compositionally biased region" description="Low complexity" evidence="1">
    <location>
        <begin position="230"/>
        <end position="239"/>
    </location>
</feature>
<name>A0A165YCF6_9AGAM</name>
<feature type="compositionally biased region" description="Basic and acidic residues" evidence="1">
    <location>
        <begin position="894"/>
        <end position="906"/>
    </location>
</feature>
<feature type="compositionally biased region" description="Polar residues" evidence="1">
    <location>
        <begin position="674"/>
        <end position="688"/>
    </location>
</feature>
<feature type="compositionally biased region" description="Polar residues" evidence="1">
    <location>
        <begin position="591"/>
        <end position="604"/>
    </location>
</feature>
<dbReference type="AlphaFoldDB" id="A0A165YCF6"/>
<protein>
    <submittedName>
        <fullName evidence="2">Uncharacterized protein</fullName>
    </submittedName>
</protein>
<feature type="region of interest" description="Disordered" evidence="1">
    <location>
        <begin position="654"/>
        <end position="715"/>
    </location>
</feature>
<reference evidence="2 3" key="1">
    <citation type="journal article" date="2016" name="Mol. Biol. Evol.">
        <title>Comparative Genomics of Early-Diverging Mushroom-Forming Fungi Provides Insights into the Origins of Lignocellulose Decay Capabilities.</title>
        <authorList>
            <person name="Nagy L.G."/>
            <person name="Riley R."/>
            <person name="Tritt A."/>
            <person name="Adam C."/>
            <person name="Daum C."/>
            <person name="Floudas D."/>
            <person name="Sun H."/>
            <person name="Yadav J.S."/>
            <person name="Pangilinan J."/>
            <person name="Larsson K.H."/>
            <person name="Matsuura K."/>
            <person name="Barry K."/>
            <person name="Labutti K."/>
            <person name="Kuo R."/>
            <person name="Ohm R.A."/>
            <person name="Bhattacharya S.S."/>
            <person name="Shirouzu T."/>
            <person name="Yoshinaga Y."/>
            <person name="Martin F.M."/>
            <person name="Grigoriev I.V."/>
            <person name="Hibbett D.S."/>
        </authorList>
    </citation>
    <scope>NUCLEOTIDE SEQUENCE [LARGE SCALE GENOMIC DNA]</scope>
    <source>
        <strain evidence="2 3">HHB10207 ss-3</strain>
    </source>
</reference>
<gene>
    <name evidence="2" type="ORF">SISSUDRAFT_1132752</name>
</gene>
<sequence>MTSENQLNKTKGLVSNVQLPTSTTNQPDSRAPSLRRHDSPSATSESTAYSFQDTDSATASRADLSTRSSIGDDDSEYSFKSTHSDNEMTRLHQNMSIPPLEAAGNGDPRSPYEEDSDDATTHYSFRSSNDGSQRSDHILPNGHKNDGHPSSRPNSSHAFDDWSSGASQYAFADSDDDEIEDDCESEYSFAEEDSDQDSKYAFADVDSDQEVEKALFATEEEPSYIRPETSSPISIIPNRPSSPSLLSTKAAQDIVAPTEHARILPAPILPHPPQFLAPDAPTNSLETIDASPHIPNSSGSVNAESTTGPMEVLFEAVPSQLVPATLQAPVHTPFNFSLHATNSITPTLGVSAETPNVPGASQKPSVASSPFRRSPFISYPQLPASSNSGFTFSFASQTPQYVAAEVSGPVSTFTPDTQSSDVLTNTKASVVPDAALHAIEEDVFMEDVSRSSLPGNDGNRSSFTTPKPSSHPSDPSTNSKSRSTRQSISAHIRSAPIAENISSITTSKPSSHLPDPSANSKSRSTRQSISAHIRSAPIAENLDARAKLPPQSLTHSNMTPNPSNSTRIPKQVLSGENLPRGVPDPKHISPLSDTVHSQSSNHQLSAERPDPFLNNAERLRNSIDPVRVTDVIVELAGRVDLLTLENERLRNGANIETPPARLPTQVIDPVAPANNPSDSSAPAKNPQNSSTTETEEASKSKSKSRKPATKLSSTAQNILKDRIRVHALQLLKVDTLQDPLPDPPTELQLKQWESHRRDGPTTENFTVDYFGSAVKGWNKEAGKIFRESFMEEYDDYDIYHDETRLIEFQFASHLSSTIRRHFDIQRPRKPAAEMQKDALEKRTASARNTRRETLWGWRIETCERTRGLRQFLPLLKLLGKEGMSDDDSGPETIHAPRENHHPVDPHGQKVFRIMNIPWRNDEVVKPWLRVIDGVNVSRKFKQNGKSKSGSWLRVRVPSKLVSEREVAPIKRPKNFVSPAYLDTLTKHEIEDLFLKPFIDIPHIPTEVRKTAKRFAHFRSSKDKPMPLKDVVITEEEL</sequence>
<proteinExistence type="predicted"/>
<feature type="region of interest" description="Disordered" evidence="1">
    <location>
        <begin position="448"/>
        <end position="613"/>
    </location>
</feature>
<evidence type="ECO:0000256" key="1">
    <source>
        <dbReference type="SAM" id="MobiDB-lite"/>
    </source>
</evidence>
<feature type="compositionally biased region" description="Polar residues" evidence="1">
    <location>
        <begin position="1"/>
        <end position="28"/>
    </location>
</feature>
<feature type="region of interest" description="Disordered" evidence="1">
    <location>
        <begin position="220"/>
        <end position="239"/>
    </location>
</feature>
<feature type="compositionally biased region" description="Polar residues" evidence="1">
    <location>
        <begin position="517"/>
        <end position="530"/>
    </location>
</feature>
<feature type="compositionally biased region" description="Polar residues" evidence="1">
    <location>
        <begin position="551"/>
        <end position="568"/>
    </location>
</feature>
<feature type="region of interest" description="Disordered" evidence="1">
    <location>
        <begin position="883"/>
        <end position="906"/>
    </location>
</feature>
<keyword evidence="3" id="KW-1185">Reference proteome</keyword>
<feature type="compositionally biased region" description="Basic and acidic residues" evidence="1">
    <location>
        <begin position="133"/>
        <end position="149"/>
    </location>
</feature>